<keyword evidence="3" id="KW-0240">DNA-directed RNA polymerase</keyword>
<dbReference type="GO" id="GO:0006383">
    <property type="term" value="P:transcription by RNA polymerase III"/>
    <property type="evidence" value="ECO:0007669"/>
    <property type="project" value="InterPro"/>
</dbReference>
<dbReference type="InterPro" id="IPR036388">
    <property type="entry name" value="WH-like_DNA-bd_sf"/>
</dbReference>
<evidence type="ECO:0000256" key="1">
    <source>
        <dbReference type="ARBA" id="ARBA00004123"/>
    </source>
</evidence>
<dbReference type="Proteomes" id="UP001175271">
    <property type="component" value="Unassembled WGS sequence"/>
</dbReference>
<comment type="subcellular location">
    <subcellularLocation>
        <location evidence="1">Nucleus</location>
    </subcellularLocation>
</comment>
<evidence type="ECO:0000313" key="7">
    <source>
        <dbReference type="EMBL" id="KAK0429160.1"/>
    </source>
</evidence>
<evidence type="ECO:0000256" key="4">
    <source>
        <dbReference type="ARBA" id="ARBA00023163"/>
    </source>
</evidence>
<dbReference type="InterPro" id="IPR007832">
    <property type="entry name" value="RNA_pol_Rpc34"/>
</dbReference>
<dbReference type="InterPro" id="IPR036390">
    <property type="entry name" value="WH_DNA-bd_sf"/>
</dbReference>
<dbReference type="Gene3D" id="1.10.10.10">
    <property type="entry name" value="Winged helix-like DNA-binding domain superfamily/Winged helix DNA-binding domain"/>
    <property type="match status" value="1"/>
</dbReference>
<sequence length="377" mass="41835">MGGIKLEPKEESSSSHSDSDQQLDREIITLIEQNESMSNEELMKLTEGYYTTDQRVAAVNRLLQTGKLEIINGLRGNFILRLKKQQGVRFGTAEEQAVYEAIADANSTGIWIRDIRERTGLPQAQLTRLLKSMEKQKAIKSVKTVGNTRKCYMLFDIEPDESLTGGAFFSDQQIDSQFVEMLVQVCTGMLKARRKMAEERHSGDVLVQRDVSFIRSEEIAAYIRSKGVSKVELSVTDIESVLNVAVLDGLIEKRPDGAYRAANVSRATTALACSPCIHCPLTAECRPGRVVSPETFGLCKTIFVGLCRIQRIASFSSIWLGARSHSAGVQPRPSDQSRAVPISEPLNPSFCVLRERSRVPPEGYNKSYFAHTQSAAP</sequence>
<name>A0AA39IRK0_9BILA</name>
<reference evidence="7" key="1">
    <citation type="submission" date="2023-06" db="EMBL/GenBank/DDBJ databases">
        <title>Genomic analysis of the entomopathogenic nematode Steinernema hermaphroditum.</title>
        <authorList>
            <person name="Schwarz E.M."/>
            <person name="Heppert J.K."/>
            <person name="Baniya A."/>
            <person name="Schwartz H.T."/>
            <person name="Tan C.-H."/>
            <person name="Antoshechkin I."/>
            <person name="Sternberg P.W."/>
            <person name="Goodrich-Blair H."/>
            <person name="Dillman A.R."/>
        </authorList>
    </citation>
    <scope>NUCLEOTIDE SEQUENCE</scope>
    <source>
        <strain evidence="7">PS9179</strain>
        <tissue evidence="7">Whole animal</tissue>
    </source>
</reference>
<proteinExistence type="inferred from homology"/>
<dbReference type="GO" id="GO:0005737">
    <property type="term" value="C:cytoplasm"/>
    <property type="evidence" value="ECO:0007669"/>
    <property type="project" value="UniProtKB-ARBA"/>
</dbReference>
<keyword evidence="5" id="KW-0539">Nucleus</keyword>
<dbReference type="FunFam" id="1.10.10.10:FF:000116">
    <property type="entry name" value="DNA-directed RNA polymerase III subunit RPC6"/>
    <property type="match status" value="1"/>
</dbReference>
<dbReference type="GO" id="GO:0005666">
    <property type="term" value="C:RNA polymerase III complex"/>
    <property type="evidence" value="ECO:0007669"/>
    <property type="project" value="InterPro"/>
</dbReference>
<evidence type="ECO:0000256" key="5">
    <source>
        <dbReference type="ARBA" id="ARBA00023242"/>
    </source>
</evidence>
<evidence type="ECO:0000313" key="8">
    <source>
        <dbReference type="Proteomes" id="UP001175271"/>
    </source>
</evidence>
<comment type="caution">
    <text evidence="7">The sequence shown here is derived from an EMBL/GenBank/DDBJ whole genome shotgun (WGS) entry which is preliminary data.</text>
</comment>
<keyword evidence="8" id="KW-1185">Reference proteome</keyword>
<evidence type="ECO:0008006" key="9">
    <source>
        <dbReference type="Google" id="ProtNLM"/>
    </source>
</evidence>
<evidence type="ECO:0000256" key="6">
    <source>
        <dbReference type="SAM" id="MobiDB-lite"/>
    </source>
</evidence>
<gene>
    <name evidence="7" type="ORF">QR680_011228</name>
</gene>
<dbReference type="InterPro" id="IPR016049">
    <property type="entry name" value="RNA_pol_Rpc34-like"/>
</dbReference>
<dbReference type="AlphaFoldDB" id="A0AA39IRK0"/>
<evidence type="ECO:0000256" key="3">
    <source>
        <dbReference type="ARBA" id="ARBA00022478"/>
    </source>
</evidence>
<keyword evidence="4" id="KW-0804">Transcription</keyword>
<dbReference type="EMBL" id="JAUCMV010000001">
    <property type="protein sequence ID" value="KAK0429160.1"/>
    <property type="molecule type" value="Genomic_DNA"/>
</dbReference>
<evidence type="ECO:0000256" key="2">
    <source>
        <dbReference type="ARBA" id="ARBA00011038"/>
    </source>
</evidence>
<dbReference type="Pfam" id="PF05158">
    <property type="entry name" value="RNA_pol_Rpc34"/>
    <property type="match status" value="1"/>
</dbReference>
<dbReference type="PANTHER" id="PTHR12780">
    <property type="entry name" value="RNA POLYMERASE III DNA DIRECTED , 39KD SUBUNIT-RELATED"/>
    <property type="match status" value="1"/>
</dbReference>
<comment type="similarity">
    <text evidence="2">Belongs to the eukaryotic RPC34/RPC39 RNA polymerase subunit family.</text>
</comment>
<feature type="region of interest" description="Disordered" evidence="6">
    <location>
        <begin position="1"/>
        <end position="22"/>
    </location>
</feature>
<dbReference type="SUPFAM" id="SSF46785">
    <property type="entry name" value="Winged helix' DNA-binding domain"/>
    <property type="match status" value="1"/>
</dbReference>
<dbReference type="GO" id="GO:0005654">
    <property type="term" value="C:nucleoplasm"/>
    <property type="evidence" value="ECO:0007669"/>
    <property type="project" value="UniProtKB-ARBA"/>
</dbReference>
<accession>A0AA39IRK0</accession>
<protein>
    <recommendedName>
        <fullName evidence="9">RNA polymerase III subunit C6</fullName>
    </recommendedName>
</protein>
<organism evidence="7 8">
    <name type="scientific">Steinernema hermaphroditum</name>
    <dbReference type="NCBI Taxonomy" id="289476"/>
    <lineage>
        <taxon>Eukaryota</taxon>
        <taxon>Metazoa</taxon>
        <taxon>Ecdysozoa</taxon>
        <taxon>Nematoda</taxon>
        <taxon>Chromadorea</taxon>
        <taxon>Rhabditida</taxon>
        <taxon>Tylenchina</taxon>
        <taxon>Panagrolaimomorpha</taxon>
        <taxon>Strongyloidoidea</taxon>
        <taxon>Steinernematidae</taxon>
        <taxon>Steinernema</taxon>
    </lineage>
</organism>